<dbReference type="InterPro" id="IPR001279">
    <property type="entry name" value="Metallo-B-lactamas"/>
</dbReference>
<dbReference type="RefSeq" id="WP_045169626.1">
    <property type="nucleotide sequence ID" value="NZ_CP113865.1"/>
</dbReference>
<dbReference type="InterPro" id="IPR052159">
    <property type="entry name" value="Competence_DNA_uptake"/>
</dbReference>
<evidence type="ECO:0000259" key="1">
    <source>
        <dbReference type="SMART" id="SM00849"/>
    </source>
</evidence>
<gene>
    <name evidence="2" type="ORF">OTK00_001394</name>
</gene>
<sequence length="293" mass="33081">MKKKVLLSLLLVFVLLFLTSCSFLDTQDKFWQDHLKEFLARDVCTLLFLDVGQGDCILIKTPENRFVLVDSGPNTAESTILKVFNILDIKTFDLVVATHPHEDHIGNMDKIISEFNVKKFYTVEKTANTQAFENMLKALDKKNLKISIVRAYDRISINNVLFTFLSPLKEYENLNDSSAVLKLEFANKKVLLTADISKNVEYDMLSANEDVSADILKVSHHGSYAATSNEFLEKVHPQLAIISVGKDNPYGHPHKSTLNRLYDHHIKVLTTMDNGNIAVIISPDGNVKVLTEK</sequence>
<dbReference type="PANTHER" id="PTHR30619:SF1">
    <property type="entry name" value="RECOMBINATION PROTEIN 2"/>
    <property type="match status" value="1"/>
</dbReference>
<dbReference type="CDD" id="cd07731">
    <property type="entry name" value="ComA-like_MBL-fold"/>
    <property type="match status" value="1"/>
</dbReference>
<accession>A0ABY7BMF9</accession>
<organism evidence="2 3">
    <name type="scientific">Caldicellulosiruptor morganii</name>
    <dbReference type="NCBI Taxonomy" id="1387555"/>
    <lineage>
        <taxon>Bacteria</taxon>
        <taxon>Bacillati</taxon>
        <taxon>Bacillota</taxon>
        <taxon>Bacillota incertae sedis</taxon>
        <taxon>Caldicellulosiruptorales</taxon>
        <taxon>Caldicellulosiruptoraceae</taxon>
        <taxon>Caldicellulosiruptor</taxon>
    </lineage>
</organism>
<evidence type="ECO:0000313" key="3">
    <source>
        <dbReference type="Proteomes" id="UP001164909"/>
    </source>
</evidence>
<name>A0ABY7BMF9_9FIRM</name>
<dbReference type="Proteomes" id="UP001164909">
    <property type="component" value="Chromosome"/>
</dbReference>
<evidence type="ECO:0000313" key="2">
    <source>
        <dbReference type="EMBL" id="WAM32940.1"/>
    </source>
</evidence>
<reference evidence="2" key="1">
    <citation type="submission" date="2022-12" db="EMBL/GenBank/DDBJ databases">
        <authorList>
            <person name="Bing R.G."/>
            <person name="Willard D.J."/>
            <person name="Manesh M.J.H."/>
            <person name="Laemthong T."/>
            <person name="Crosby J.R."/>
            <person name="Kelly R.M."/>
        </authorList>
    </citation>
    <scope>NUCLEOTIDE SEQUENCE</scope>
    <source>
        <strain evidence="2">DSM 8990</strain>
    </source>
</reference>
<dbReference type="EMBL" id="CP113865">
    <property type="protein sequence ID" value="WAM32940.1"/>
    <property type="molecule type" value="Genomic_DNA"/>
</dbReference>
<proteinExistence type="predicted"/>
<keyword evidence="3" id="KW-1185">Reference proteome</keyword>
<dbReference type="InterPro" id="IPR036866">
    <property type="entry name" value="RibonucZ/Hydroxyglut_hydro"/>
</dbReference>
<dbReference type="Gene3D" id="3.60.15.10">
    <property type="entry name" value="Ribonuclease Z/Hydroxyacylglutathione hydrolase-like"/>
    <property type="match status" value="1"/>
</dbReference>
<protein>
    <submittedName>
        <fullName evidence="2">MBL fold metallo-hydrolase</fullName>
    </submittedName>
</protein>
<dbReference type="PROSITE" id="PS51257">
    <property type="entry name" value="PROKAR_LIPOPROTEIN"/>
    <property type="match status" value="1"/>
</dbReference>
<dbReference type="SUPFAM" id="SSF56281">
    <property type="entry name" value="Metallo-hydrolase/oxidoreductase"/>
    <property type="match status" value="1"/>
</dbReference>
<dbReference type="SMART" id="SM00849">
    <property type="entry name" value="Lactamase_B"/>
    <property type="match status" value="1"/>
</dbReference>
<dbReference type="InterPro" id="IPR035681">
    <property type="entry name" value="ComA-like_MBL"/>
</dbReference>
<feature type="domain" description="Metallo-beta-lactamase" evidence="1">
    <location>
        <begin position="53"/>
        <end position="246"/>
    </location>
</feature>
<dbReference type="PANTHER" id="PTHR30619">
    <property type="entry name" value="DNA INTERNALIZATION/COMPETENCE PROTEIN COMEC/REC2"/>
    <property type="match status" value="1"/>
</dbReference>
<dbReference type="Pfam" id="PF00753">
    <property type="entry name" value="Lactamase_B"/>
    <property type="match status" value="1"/>
</dbReference>